<name>A0A2S9KEZ3_9BURK</name>
<dbReference type="GO" id="GO:0030973">
    <property type="term" value="F:molybdate ion binding"/>
    <property type="evidence" value="ECO:0007669"/>
    <property type="project" value="TreeGrafter"/>
</dbReference>
<dbReference type="InterPro" id="IPR050682">
    <property type="entry name" value="ModA/WtpA"/>
</dbReference>
<dbReference type="GO" id="GO:0015689">
    <property type="term" value="P:molybdate ion transport"/>
    <property type="evidence" value="ECO:0007669"/>
    <property type="project" value="TreeGrafter"/>
</dbReference>
<gene>
    <name evidence="2" type="ORF">C6P61_08190</name>
</gene>
<dbReference type="Proteomes" id="UP000238326">
    <property type="component" value="Unassembled WGS sequence"/>
</dbReference>
<evidence type="ECO:0000313" key="2">
    <source>
        <dbReference type="EMBL" id="PRD68945.1"/>
    </source>
</evidence>
<dbReference type="Pfam" id="PF13531">
    <property type="entry name" value="SBP_bac_11"/>
    <property type="match status" value="1"/>
</dbReference>
<feature type="signal peptide" evidence="1">
    <location>
        <begin position="1"/>
        <end position="27"/>
    </location>
</feature>
<evidence type="ECO:0000256" key="1">
    <source>
        <dbReference type="SAM" id="SignalP"/>
    </source>
</evidence>
<dbReference type="EMBL" id="PVLR01000021">
    <property type="protein sequence ID" value="PRD68945.1"/>
    <property type="molecule type" value="Genomic_DNA"/>
</dbReference>
<protein>
    <submittedName>
        <fullName evidence="2">Molybdenum ABC transporter substrate-binding protein</fullName>
    </submittedName>
</protein>
<keyword evidence="3" id="KW-1185">Reference proteome</keyword>
<keyword evidence="1" id="KW-0732">Signal</keyword>
<comment type="caution">
    <text evidence="2">The sequence shown here is derived from an EMBL/GenBank/DDBJ whole genome shotgun (WGS) entry which is preliminary data.</text>
</comment>
<accession>A0A2S9KEZ3</accession>
<dbReference type="Gene3D" id="3.40.190.10">
    <property type="entry name" value="Periplasmic binding protein-like II"/>
    <property type="match status" value="2"/>
</dbReference>
<sequence length="230" mass="23345">MTSALRVISSMATKSLLADLVALHAQASPGAEVNVESVGGVDAAKRVQAGEAFDAVALAANAIDKLIADGHVLAGSRVDLVHSGVAVAVRAGAAQPDISNEAALKAAVLAARTLGYSTGPSGVQLAKLFERWGIAEQIADRIVTAPPGVPVGALVAQGAVELGFQQLSELMNLEGITLLGPLPPEVQITTTFSAGIAATSTRPEAVRELLDFLASPATAEAKRRNGMDPA</sequence>
<dbReference type="PANTHER" id="PTHR30632:SF11">
    <property type="entry name" value="BLR4797 PROTEIN"/>
    <property type="match status" value="1"/>
</dbReference>
<dbReference type="OrthoDB" id="8216219at2"/>
<reference evidence="2 3" key="1">
    <citation type="submission" date="2018-03" db="EMBL/GenBank/DDBJ databases">
        <title>Comparative genomics illustrates the genes involved in a hyperalkaliphilic mechanisms of Serpentinomonas isolated from highly-alkaline calcium-rich serpentinized springs.</title>
        <authorList>
            <person name="Suzuki S."/>
            <person name="Ishii S."/>
            <person name="Walworth N."/>
            <person name="Bird L."/>
            <person name="Kuenen J.G."/>
            <person name="Nealson K.H."/>
        </authorList>
    </citation>
    <scope>NUCLEOTIDE SEQUENCE [LARGE SCALE GENOMIC DNA]</scope>
    <source>
        <strain evidence="2 3">83</strain>
    </source>
</reference>
<dbReference type="SUPFAM" id="SSF53850">
    <property type="entry name" value="Periplasmic binding protein-like II"/>
    <property type="match status" value="1"/>
</dbReference>
<dbReference type="AlphaFoldDB" id="A0A2S9KEZ3"/>
<dbReference type="PANTHER" id="PTHR30632">
    <property type="entry name" value="MOLYBDATE-BINDING PERIPLASMIC PROTEIN"/>
    <property type="match status" value="1"/>
</dbReference>
<evidence type="ECO:0000313" key="3">
    <source>
        <dbReference type="Proteomes" id="UP000238326"/>
    </source>
</evidence>
<dbReference type="RefSeq" id="WP_105729445.1">
    <property type="nucleotide sequence ID" value="NZ_CAXYWD010000006.1"/>
</dbReference>
<proteinExistence type="predicted"/>
<feature type="chain" id="PRO_5015696273" evidence="1">
    <location>
        <begin position="28"/>
        <end position="230"/>
    </location>
</feature>
<organism evidence="2 3">
    <name type="scientific">Malikia spinosa</name>
    <dbReference type="NCBI Taxonomy" id="86180"/>
    <lineage>
        <taxon>Bacteria</taxon>
        <taxon>Pseudomonadati</taxon>
        <taxon>Pseudomonadota</taxon>
        <taxon>Betaproteobacteria</taxon>
        <taxon>Burkholderiales</taxon>
        <taxon>Comamonadaceae</taxon>
        <taxon>Malikia</taxon>
    </lineage>
</organism>